<evidence type="ECO:0000259" key="2">
    <source>
        <dbReference type="Pfam" id="PF13472"/>
    </source>
</evidence>
<evidence type="ECO:0000256" key="1">
    <source>
        <dbReference type="SAM" id="SignalP"/>
    </source>
</evidence>
<evidence type="ECO:0000313" key="3">
    <source>
        <dbReference type="EMBL" id="GIF22632.1"/>
    </source>
</evidence>
<keyword evidence="1" id="KW-0732">Signal</keyword>
<accession>A0A919NS86</accession>
<dbReference type="CDD" id="cd01830">
    <property type="entry name" value="XynE_like"/>
    <property type="match status" value="1"/>
</dbReference>
<gene>
    <name evidence="3" type="ORF">Ate02nite_53620</name>
</gene>
<feature type="signal peptide" evidence="1">
    <location>
        <begin position="1"/>
        <end position="26"/>
    </location>
</feature>
<dbReference type="InterPro" id="IPR053140">
    <property type="entry name" value="GDSL_Rv0518-like"/>
</dbReference>
<comment type="caution">
    <text evidence="3">The sequence shown here is derived from an EMBL/GenBank/DDBJ whole genome shotgun (WGS) entry which is preliminary data.</text>
</comment>
<dbReference type="AlphaFoldDB" id="A0A919NS86"/>
<reference evidence="3" key="1">
    <citation type="submission" date="2021-01" db="EMBL/GenBank/DDBJ databases">
        <title>Whole genome shotgun sequence of Actinoplanes tereljensis NBRC 105297.</title>
        <authorList>
            <person name="Komaki H."/>
            <person name="Tamura T."/>
        </authorList>
    </citation>
    <scope>NUCLEOTIDE SEQUENCE</scope>
    <source>
        <strain evidence="3">NBRC 105297</strain>
    </source>
</reference>
<dbReference type="Pfam" id="PF13472">
    <property type="entry name" value="Lipase_GDSL_2"/>
    <property type="match status" value="1"/>
</dbReference>
<keyword evidence="4" id="KW-1185">Reference proteome</keyword>
<evidence type="ECO:0000313" key="4">
    <source>
        <dbReference type="Proteomes" id="UP000623608"/>
    </source>
</evidence>
<protein>
    <submittedName>
        <fullName evidence="3">SGNH hydrolase</fullName>
    </submittedName>
</protein>
<organism evidence="3 4">
    <name type="scientific">Paractinoplanes tereljensis</name>
    <dbReference type="NCBI Taxonomy" id="571912"/>
    <lineage>
        <taxon>Bacteria</taxon>
        <taxon>Bacillati</taxon>
        <taxon>Actinomycetota</taxon>
        <taxon>Actinomycetes</taxon>
        <taxon>Micromonosporales</taxon>
        <taxon>Micromonosporaceae</taxon>
        <taxon>Paractinoplanes</taxon>
    </lineage>
</organism>
<feature type="domain" description="SGNH hydrolase-type esterase" evidence="2">
    <location>
        <begin position="215"/>
        <end position="402"/>
    </location>
</feature>
<dbReference type="PANTHER" id="PTHR43784:SF2">
    <property type="entry name" value="GDSL-LIKE LIPASE_ACYLHYDROLASE, PUTATIVE (AFU_ORTHOLOGUE AFUA_2G00820)-RELATED"/>
    <property type="match status" value="1"/>
</dbReference>
<dbReference type="PANTHER" id="PTHR43784">
    <property type="entry name" value="GDSL-LIKE LIPASE/ACYLHYDROLASE, PUTATIVE (AFU_ORTHOLOGUE AFUA_2G00820)-RELATED"/>
    <property type="match status" value="1"/>
</dbReference>
<keyword evidence="3" id="KW-0378">Hydrolase</keyword>
<dbReference type="EMBL" id="BOMY01000034">
    <property type="protein sequence ID" value="GIF22632.1"/>
    <property type="molecule type" value="Genomic_DNA"/>
</dbReference>
<proteinExistence type="predicted"/>
<dbReference type="SUPFAM" id="SSF52266">
    <property type="entry name" value="SGNH hydrolase"/>
    <property type="match status" value="1"/>
</dbReference>
<sequence length="414" mass="43500">MRRRTLLGVGGAAVPAALTLSSPAVASSSRRWVHTWVAMPQLTEPGNLPPAPFTGAASVLTDTTLRQTVHITIGGPRVRVRFSNAFGGAALPITAAALGRPTDGLAGVPGVVPGSLRPLTFGGRPGVVVPVGAQVVSDPVALPVHTGENLSITVYLADGQATLNLTSHPGSRTSSWLVKGNLLTAPDLPTATRADHWYLISGVEVLAGAPALAIVGDSLTDGRGSTTNGNDRWPDQLFARRQRIAILNQAAGGNRILNDGLGPSVLARLDRDVLATGGVDRMLLFEGVNDIGTAAATPAAQKQVTDDLLFAFTQIAERAHARDITVYGATITPFGGNTGYDDPDGLREASRQFLNREIRRGRIFDEIADFDVAARDPATPRQLNPLYDTGDHLHFNPTGYAALAAAVPLRWLTP</sequence>
<dbReference type="Gene3D" id="3.40.50.1110">
    <property type="entry name" value="SGNH hydrolase"/>
    <property type="match status" value="1"/>
</dbReference>
<name>A0A919NS86_9ACTN</name>
<dbReference type="RefSeq" id="WP_203810248.1">
    <property type="nucleotide sequence ID" value="NZ_BOMY01000034.1"/>
</dbReference>
<dbReference type="InterPro" id="IPR013830">
    <property type="entry name" value="SGNH_hydro"/>
</dbReference>
<dbReference type="Proteomes" id="UP000623608">
    <property type="component" value="Unassembled WGS sequence"/>
</dbReference>
<dbReference type="GO" id="GO:0016787">
    <property type="term" value="F:hydrolase activity"/>
    <property type="evidence" value="ECO:0007669"/>
    <property type="project" value="UniProtKB-KW"/>
</dbReference>
<feature type="chain" id="PRO_5036758414" evidence="1">
    <location>
        <begin position="27"/>
        <end position="414"/>
    </location>
</feature>
<dbReference type="InterPro" id="IPR036514">
    <property type="entry name" value="SGNH_hydro_sf"/>
</dbReference>